<evidence type="ECO:0000259" key="2">
    <source>
        <dbReference type="Pfam" id="PF00534"/>
    </source>
</evidence>
<dbReference type="EMBL" id="LJSX01000006">
    <property type="protein sequence ID" value="KPQ11679.1"/>
    <property type="molecule type" value="Genomic_DNA"/>
</dbReference>
<dbReference type="Proteomes" id="UP000182800">
    <property type="component" value="Unassembled WGS sequence"/>
</dbReference>
<dbReference type="CDD" id="cd03801">
    <property type="entry name" value="GT4_PimA-like"/>
    <property type="match status" value="1"/>
</dbReference>
<proteinExistence type="predicted"/>
<dbReference type="GO" id="GO:0009103">
    <property type="term" value="P:lipopolysaccharide biosynthetic process"/>
    <property type="evidence" value="ECO:0007669"/>
    <property type="project" value="TreeGrafter"/>
</dbReference>
<dbReference type="PANTHER" id="PTHR46401">
    <property type="entry name" value="GLYCOSYLTRANSFERASE WBBK-RELATED"/>
    <property type="match status" value="1"/>
</dbReference>
<dbReference type="EMBL" id="FMBM01000002">
    <property type="protein sequence ID" value="SCC80249.1"/>
    <property type="molecule type" value="Genomic_DNA"/>
</dbReference>
<dbReference type="SUPFAM" id="SSF53756">
    <property type="entry name" value="UDP-Glycosyltransferase/glycogen phosphorylase"/>
    <property type="match status" value="1"/>
</dbReference>
<dbReference type="GO" id="GO:0016757">
    <property type="term" value="F:glycosyltransferase activity"/>
    <property type="evidence" value="ECO:0007669"/>
    <property type="project" value="InterPro"/>
</dbReference>
<feature type="domain" description="Glycosyltransferase subfamily 4-like N-terminal" evidence="3">
    <location>
        <begin position="33"/>
        <end position="163"/>
    </location>
</feature>
<evidence type="ECO:0000313" key="5">
    <source>
        <dbReference type="EMBL" id="SCC80249.1"/>
    </source>
</evidence>
<name>A0A0P8A2J8_9HYPH</name>
<dbReference type="InterPro" id="IPR001296">
    <property type="entry name" value="Glyco_trans_1"/>
</dbReference>
<dbReference type="PANTHER" id="PTHR46401:SF2">
    <property type="entry name" value="GLYCOSYLTRANSFERASE WBBK-RELATED"/>
    <property type="match status" value="1"/>
</dbReference>
<dbReference type="AlphaFoldDB" id="A0A0P8A2J8"/>
<protein>
    <submittedName>
        <fullName evidence="4 5">Glycosyltransferase</fullName>
    </submittedName>
</protein>
<keyword evidence="7" id="KW-1185">Reference proteome</keyword>
<gene>
    <name evidence="5" type="ORF">GA0071312_1382</name>
    <name evidence="4" type="ORF">HLUCCO17_05695</name>
</gene>
<comment type="caution">
    <text evidence="4">The sequence shown here is derived from an EMBL/GenBank/DDBJ whole genome shotgun (WGS) entry which is preliminary data.</text>
</comment>
<evidence type="ECO:0000256" key="1">
    <source>
        <dbReference type="ARBA" id="ARBA00022679"/>
    </source>
</evidence>
<dbReference type="RefSeq" id="WP_074444349.1">
    <property type="nucleotide sequence ID" value="NZ_FMBM01000002.1"/>
</dbReference>
<sequence length="351" mass="37762">MRIAVVLPRNMHFGPAGATSIDLCARDAVLHSRHGGDMRVICEDAPGLYEDMPVTTFSGRSVGHRMRGAARAAAAHDPDLVIVHQHAPSAARLARLLPDRRVVLYLHGMPKRLSGFRRWWRARDYRDLAGMIFVSEAAHDVFGGLYPANGRPRLVVPNGIDPQFWTGIDSSRGDTIVMVGRIEPQKGSLAVAQALAEVLPRHPGWQARFIGPLAGDRAFREAFARTIAACPGITLTGTLPFDRVREECLSARIAVLASHAEGFGRVAVEAFAARLALIATRAGGLGEVIGDCAYALPSPESAPLARAIETLITDSALREDLATRGHARFQAHYTTAAFAAAFDAAVEKMAA</sequence>
<dbReference type="STRING" id="1653334.GA0071312_1382"/>
<organism evidence="4 6">
    <name type="scientific">Saliniramus fredricksonii</name>
    <dbReference type="NCBI Taxonomy" id="1653334"/>
    <lineage>
        <taxon>Bacteria</taxon>
        <taxon>Pseudomonadati</taxon>
        <taxon>Pseudomonadota</taxon>
        <taxon>Alphaproteobacteria</taxon>
        <taxon>Hyphomicrobiales</taxon>
        <taxon>Salinarimonadaceae</taxon>
        <taxon>Saliniramus</taxon>
    </lineage>
</organism>
<keyword evidence="1 4" id="KW-0808">Transferase</keyword>
<dbReference type="InterPro" id="IPR028098">
    <property type="entry name" value="Glyco_trans_4-like_N"/>
</dbReference>
<evidence type="ECO:0000313" key="4">
    <source>
        <dbReference type="EMBL" id="KPQ11679.1"/>
    </source>
</evidence>
<reference evidence="4 6" key="1">
    <citation type="submission" date="2015-09" db="EMBL/GenBank/DDBJ databases">
        <title>Identification and resolution of microdiversity through metagenomic sequencing of parallel consortia.</title>
        <authorList>
            <person name="Nelson W.C."/>
            <person name="Romine M.F."/>
            <person name="Lindemann S.R."/>
        </authorList>
    </citation>
    <scope>NUCLEOTIDE SEQUENCE [LARGE SCALE GENOMIC DNA]</scope>
    <source>
        <strain evidence="4">HL-109</strain>
    </source>
</reference>
<evidence type="ECO:0000259" key="3">
    <source>
        <dbReference type="Pfam" id="PF13439"/>
    </source>
</evidence>
<dbReference type="Gene3D" id="3.40.50.2000">
    <property type="entry name" value="Glycogen Phosphorylase B"/>
    <property type="match status" value="2"/>
</dbReference>
<reference evidence="5 7" key="2">
    <citation type="submission" date="2016-08" db="EMBL/GenBank/DDBJ databases">
        <authorList>
            <person name="Varghese N."/>
            <person name="Submissions Spin"/>
        </authorList>
    </citation>
    <scope>NUCLEOTIDE SEQUENCE [LARGE SCALE GENOMIC DNA]</scope>
    <source>
        <strain evidence="5 7">HL-109</strain>
    </source>
</reference>
<dbReference type="Proteomes" id="UP000050497">
    <property type="component" value="Unassembled WGS sequence"/>
</dbReference>
<accession>A0A0P8A2J8</accession>
<feature type="domain" description="Glycosyl transferase family 1" evidence="2">
    <location>
        <begin position="174"/>
        <end position="325"/>
    </location>
</feature>
<evidence type="ECO:0000313" key="7">
    <source>
        <dbReference type="Proteomes" id="UP000182800"/>
    </source>
</evidence>
<dbReference type="Pfam" id="PF00534">
    <property type="entry name" value="Glycos_transf_1"/>
    <property type="match status" value="1"/>
</dbReference>
<dbReference type="Pfam" id="PF13439">
    <property type="entry name" value="Glyco_transf_4"/>
    <property type="match status" value="1"/>
</dbReference>
<evidence type="ECO:0000313" key="6">
    <source>
        <dbReference type="Proteomes" id="UP000050497"/>
    </source>
</evidence>